<evidence type="ECO:0000313" key="1">
    <source>
        <dbReference type="EMBL" id="MCB6184421.1"/>
    </source>
</evidence>
<gene>
    <name evidence="1" type="ORF">LIN78_12780</name>
</gene>
<organism evidence="1 2">
    <name type="scientific">Leeia speluncae</name>
    <dbReference type="NCBI Taxonomy" id="2884804"/>
    <lineage>
        <taxon>Bacteria</taxon>
        <taxon>Pseudomonadati</taxon>
        <taxon>Pseudomonadota</taxon>
        <taxon>Betaproteobacteria</taxon>
        <taxon>Neisseriales</taxon>
        <taxon>Leeiaceae</taxon>
        <taxon>Leeia</taxon>
    </lineage>
</organism>
<protein>
    <submittedName>
        <fullName evidence="1">Uncharacterized protein</fullName>
    </submittedName>
</protein>
<dbReference type="Proteomes" id="UP001165395">
    <property type="component" value="Unassembled WGS sequence"/>
</dbReference>
<reference evidence="1" key="1">
    <citation type="submission" date="2021-10" db="EMBL/GenBank/DDBJ databases">
        <title>The complete genome sequence of Leeia sp. TBRC 13508.</title>
        <authorList>
            <person name="Charoenyingcharoen P."/>
            <person name="Yukphan P."/>
        </authorList>
    </citation>
    <scope>NUCLEOTIDE SEQUENCE</scope>
    <source>
        <strain evidence="1">TBRC 13508</strain>
    </source>
</reference>
<comment type="caution">
    <text evidence="1">The sequence shown here is derived from an EMBL/GenBank/DDBJ whole genome shotgun (WGS) entry which is preliminary data.</text>
</comment>
<proteinExistence type="predicted"/>
<dbReference type="EMBL" id="JAJBZT010000007">
    <property type="protein sequence ID" value="MCB6184421.1"/>
    <property type="molecule type" value="Genomic_DNA"/>
</dbReference>
<sequence length="110" mass="12926">MKTYRITITLAPLSELECHRALDAINQYWRRPEQLSRKPWQGAFILTASAEMEMSVLETERLFGKRISSAIWRRLGRYVRVTVDFTGIDADNNSLLEFDESHYREAMSIR</sequence>
<name>A0ABS8D904_9NEIS</name>
<dbReference type="RefSeq" id="WP_227181232.1">
    <property type="nucleotide sequence ID" value="NZ_JAJBZT010000007.1"/>
</dbReference>
<evidence type="ECO:0000313" key="2">
    <source>
        <dbReference type="Proteomes" id="UP001165395"/>
    </source>
</evidence>
<keyword evidence="2" id="KW-1185">Reference proteome</keyword>
<accession>A0ABS8D904</accession>